<dbReference type="InterPro" id="IPR002739">
    <property type="entry name" value="PAB1135-like"/>
</dbReference>
<dbReference type="PANTHER" id="PTHR38816">
    <property type="entry name" value="EXOSOME SUBUNIT, DUF54 FAMILY-RELATED"/>
    <property type="match status" value="1"/>
</dbReference>
<sequence>MFSSVDISILVHATEDENKILNHILECFKLSANVVTIDCVKTEGHWKNPIIRLNITASSDIERIYVDLCNQLKINYGSEDFDKYLKNNLDEKGSVYIRLNKQKLCLRTLLLSDTDAVRMIFKKKGKFEK</sequence>
<dbReference type="Proteomes" id="UP000315289">
    <property type="component" value="Unassembled WGS sequence"/>
</dbReference>
<dbReference type="InterPro" id="IPR022803">
    <property type="entry name" value="Ribosomal_uL5_dom_sf"/>
</dbReference>
<dbReference type="Gene3D" id="3.30.1440.10">
    <property type="match status" value="1"/>
</dbReference>
<evidence type="ECO:0000313" key="2">
    <source>
        <dbReference type="Proteomes" id="UP000315289"/>
    </source>
</evidence>
<accession>A0A557SSP2</accession>
<evidence type="ECO:0000313" key="1">
    <source>
        <dbReference type="EMBL" id="TVP39631.1"/>
    </source>
</evidence>
<keyword evidence="2" id="KW-1185">Reference proteome</keyword>
<organism evidence="1 2">
    <name type="scientific">Candidatus Nitrosocosmicus arcticus</name>
    <dbReference type="NCBI Taxonomy" id="2035267"/>
    <lineage>
        <taxon>Archaea</taxon>
        <taxon>Nitrososphaerota</taxon>
        <taxon>Nitrososphaeria</taxon>
        <taxon>Nitrososphaerales</taxon>
        <taxon>Nitrososphaeraceae</taxon>
        <taxon>Candidatus Nitrosocosmicus</taxon>
    </lineage>
</organism>
<dbReference type="Pfam" id="PF01877">
    <property type="entry name" value="RNA_binding"/>
    <property type="match status" value="1"/>
</dbReference>
<name>A0A557SSP2_9ARCH</name>
<dbReference type="AlphaFoldDB" id="A0A557SSP2"/>
<dbReference type="PANTHER" id="PTHR38816:SF1">
    <property type="entry name" value="EXOSOME SUBUNIT"/>
    <property type="match status" value="1"/>
</dbReference>
<dbReference type="OrthoDB" id="10874at2157"/>
<proteinExistence type="predicted"/>
<reference evidence="1 2" key="1">
    <citation type="journal article" date="2019" name="Front. Microbiol.">
        <title>Ammonia Oxidation by the Arctic Terrestrial Thaumarchaeote Candidatus Nitrosocosmicus arcticus Is Stimulated by Increasing Temperatures.</title>
        <authorList>
            <person name="Alves R.J.E."/>
            <person name="Kerou M."/>
            <person name="Zappe A."/>
            <person name="Bittner R."/>
            <person name="Abby S.S."/>
            <person name="Schmidt H.A."/>
            <person name="Pfeifer K."/>
            <person name="Schleper C."/>
        </authorList>
    </citation>
    <scope>NUCLEOTIDE SEQUENCE [LARGE SCALE GENOMIC DNA]</scope>
    <source>
        <strain evidence="1 2">Kfb</strain>
    </source>
</reference>
<evidence type="ECO:0008006" key="3">
    <source>
        <dbReference type="Google" id="ProtNLM"/>
    </source>
</evidence>
<gene>
    <name evidence="1" type="ORF">NARC_140086</name>
</gene>
<comment type="caution">
    <text evidence="1">The sequence shown here is derived from an EMBL/GenBank/DDBJ whole genome shotgun (WGS) entry which is preliminary data.</text>
</comment>
<protein>
    <recommendedName>
        <fullName evidence="3">Exosome subunit</fullName>
    </recommendedName>
</protein>
<dbReference type="RefSeq" id="WP_186434271.1">
    <property type="nucleotide sequence ID" value="NZ_ML675589.1"/>
</dbReference>
<dbReference type="EMBL" id="VOAH01000014">
    <property type="protein sequence ID" value="TVP39631.1"/>
    <property type="molecule type" value="Genomic_DNA"/>
</dbReference>
<dbReference type="SUPFAM" id="SSF55282">
    <property type="entry name" value="RL5-like"/>
    <property type="match status" value="1"/>
</dbReference>